<evidence type="ECO:0000313" key="8">
    <source>
        <dbReference type="Proteomes" id="UP001500655"/>
    </source>
</evidence>
<dbReference type="Pfam" id="PF00459">
    <property type="entry name" value="Inositol_P"/>
    <property type="match status" value="1"/>
</dbReference>
<evidence type="ECO:0000256" key="2">
    <source>
        <dbReference type="ARBA" id="ARBA00001946"/>
    </source>
</evidence>
<evidence type="ECO:0000256" key="5">
    <source>
        <dbReference type="ARBA" id="ARBA00022842"/>
    </source>
</evidence>
<evidence type="ECO:0000256" key="3">
    <source>
        <dbReference type="ARBA" id="ARBA00022723"/>
    </source>
</evidence>
<gene>
    <name evidence="7" type="ORF">GCM10009681_47740</name>
</gene>
<proteinExistence type="inferred from homology"/>
<evidence type="ECO:0000256" key="1">
    <source>
        <dbReference type="ARBA" id="ARBA00001033"/>
    </source>
</evidence>
<evidence type="ECO:0000256" key="6">
    <source>
        <dbReference type="RuleBase" id="RU364068"/>
    </source>
</evidence>
<dbReference type="CDD" id="cd01639">
    <property type="entry name" value="IMPase"/>
    <property type="match status" value="1"/>
</dbReference>
<dbReference type="PANTHER" id="PTHR20854">
    <property type="entry name" value="INOSITOL MONOPHOSPHATASE"/>
    <property type="match status" value="1"/>
</dbReference>
<protein>
    <recommendedName>
        <fullName evidence="6">Inositol-1-monophosphatase</fullName>
        <ecNumber evidence="6">3.1.3.25</ecNumber>
    </recommendedName>
</protein>
<comment type="similarity">
    <text evidence="6">Belongs to the inositol monophosphatase superfamily.</text>
</comment>
<keyword evidence="4 6" id="KW-0378">Hydrolase</keyword>
<organism evidence="7 8">
    <name type="scientific">Luedemannella helvata</name>
    <dbReference type="NCBI Taxonomy" id="349315"/>
    <lineage>
        <taxon>Bacteria</taxon>
        <taxon>Bacillati</taxon>
        <taxon>Actinomycetota</taxon>
        <taxon>Actinomycetes</taxon>
        <taxon>Micromonosporales</taxon>
        <taxon>Micromonosporaceae</taxon>
        <taxon>Luedemannella</taxon>
    </lineage>
</organism>
<dbReference type="PROSITE" id="PS00629">
    <property type="entry name" value="IMP_1"/>
    <property type="match status" value="1"/>
</dbReference>
<name>A0ABP4X8M5_9ACTN</name>
<comment type="cofactor">
    <cofactor evidence="2 6">
        <name>Mg(2+)</name>
        <dbReference type="ChEBI" id="CHEBI:18420"/>
    </cofactor>
</comment>
<dbReference type="Proteomes" id="UP001500655">
    <property type="component" value="Unassembled WGS sequence"/>
</dbReference>
<dbReference type="Gene3D" id="3.30.540.10">
    <property type="entry name" value="Fructose-1,6-Bisphosphatase, subunit A, domain 1"/>
    <property type="match status" value="1"/>
</dbReference>
<dbReference type="InterPro" id="IPR000760">
    <property type="entry name" value="Inositol_monophosphatase-like"/>
</dbReference>
<evidence type="ECO:0000256" key="4">
    <source>
        <dbReference type="ARBA" id="ARBA00022801"/>
    </source>
</evidence>
<accession>A0ABP4X8M5</accession>
<dbReference type="InterPro" id="IPR033942">
    <property type="entry name" value="IMPase"/>
</dbReference>
<dbReference type="PRINTS" id="PR00377">
    <property type="entry name" value="IMPHPHTASES"/>
</dbReference>
<dbReference type="Gene3D" id="3.40.190.80">
    <property type="match status" value="1"/>
</dbReference>
<reference evidence="8" key="1">
    <citation type="journal article" date="2019" name="Int. J. Syst. Evol. Microbiol.">
        <title>The Global Catalogue of Microorganisms (GCM) 10K type strain sequencing project: providing services to taxonomists for standard genome sequencing and annotation.</title>
        <authorList>
            <consortium name="The Broad Institute Genomics Platform"/>
            <consortium name="The Broad Institute Genome Sequencing Center for Infectious Disease"/>
            <person name="Wu L."/>
            <person name="Ma J."/>
        </authorList>
    </citation>
    <scope>NUCLEOTIDE SEQUENCE [LARGE SCALE GENOMIC DNA]</scope>
    <source>
        <strain evidence="8">JCM 13249</strain>
    </source>
</reference>
<comment type="caution">
    <text evidence="7">The sequence shown here is derived from an EMBL/GenBank/DDBJ whole genome shotgun (WGS) entry which is preliminary data.</text>
</comment>
<dbReference type="InterPro" id="IPR020583">
    <property type="entry name" value="Inositol_monoP_metal-BS"/>
</dbReference>
<dbReference type="EC" id="3.1.3.25" evidence="6"/>
<dbReference type="SUPFAM" id="SSF56655">
    <property type="entry name" value="Carbohydrate phosphatase"/>
    <property type="match status" value="1"/>
</dbReference>
<dbReference type="PANTHER" id="PTHR20854:SF4">
    <property type="entry name" value="INOSITOL-1-MONOPHOSPHATASE-RELATED"/>
    <property type="match status" value="1"/>
</dbReference>
<evidence type="ECO:0000313" key="7">
    <source>
        <dbReference type="EMBL" id="GAA1770763.1"/>
    </source>
</evidence>
<keyword evidence="3 6" id="KW-0479">Metal-binding</keyword>
<keyword evidence="8" id="KW-1185">Reference proteome</keyword>
<dbReference type="EMBL" id="BAAALS010000029">
    <property type="protein sequence ID" value="GAA1770763.1"/>
    <property type="molecule type" value="Genomic_DNA"/>
</dbReference>
<comment type="catalytic activity">
    <reaction evidence="1 6">
        <text>a myo-inositol phosphate + H2O = myo-inositol + phosphate</text>
        <dbReference type="Rhea" id="RHEA:24056"/>
        <dbReference type="ChEBI" id="CHEBI:15377"/>
        <dbReference type="ChEBI" id="CHEBI:17268"/>
        <dbReference type="ChEBI" id="CHEBI:43474"/>
        <dbReference type="ChEBI" id="CHEBI:84139"/>
        <dbReference type="EC" id="3.1.3.25"/>
    </reaction>
</comment>
<keyword evidence="5 6" id="KW-0460">Magnesium</keyword>
<sequence>MDIKQGVDSVPAGRTFAWELCDLAVAAAREAADLVRAQRAGGIGHVATKSTDTDVVTSADRAAERLITDRLRHARPADRILGEESGTHAGRSPVNWLVDPIDGTVNYVYGLGHYGVSIAAQVNGVTVAGVVRDIDSGAQWHAVRGGGAWRDDRRLTGSAVTDLGVALVATGFGYQPQRRARQGAVVAGLLPHIRDIRRFGSAALDLCLAAEGLVDAFYESGLNTWDFAAGGLIAEEAGLRVTGLAGAPAGADMVLAAPPALYGPLHERLAALDAAAG</sequence>